<dbReference type="AlphaFoldDB" id="C4R4R4"/>
<dbReference type="CDD" id="cd12148">
    <property type="entry name" value="fungal_TF_MHR"/>
    <property type="match status" value="1"/>
</dbReference>
<dbReference type="RefSeq" id="XP_002492729.1">
    <property type="nucleotide sequence ID" value="XM_002492684.1"/>
</dbReference>
<dbReference type="GO" id="GO:0003677">
    <property type="term" value="F:DNA binding"/>
    <property type="evidence" value="ECO:0007669"/>
    <property type="project" value="InterPro"/>
</dbReference>
<dbReference type="Proteomes" id="UP000000314">
    <property type="component" value="Chromosome 3"/>
</dbReference>
<keyword evidence="6" id="KW-1185">Reference proteome</keyword>
<name>C4R4R4_KOMPG</name>
<keyword evidence="1" id="KW-0479">Metal-binding</keyword>
<dbReference type="Gene3D" id="4.10.240.10">
    <property type="entry name" value="Zn(2)-C6 fungal-type DNA-binding domain"/>
    <property type="match status" value="1"/>
</dbReference>
<proteinExistence type="predicted"/>
<feature type="region of interest" description="Disordered" evidence="3">
    <location>
        <begin position="48"/>
        <end position="135"/>
    </location>
</feature>
<feature type="domain" description="Zn(2)-C6 fungal-type" evidence="4">
    <location>
        <begin position="13"/>
        <end position="49"/>
    </location>
</feature>
<protein>
    <submittedName>
        <fullName evidence="5">Zinc finger transcriptional activator of the Zn2Cys6 family</fullName>
    </submittedName>
</protein>
<dbReference type="KEGG" id="ppa:PAS_chr3_0503"/>
<evidence type="ECO:0000256" key="1">
    <source>
        <dbReference type="ARBA" id="ARBA00022723"/>
    </source>
</evidence>
<feature type="compositionally biased region" description="Polar residues" evidence="3">
    <location>
        <begin position="842"/>
        <end position="851"/>
    </location>
</feature>
<dbReference type="GO" id="GO:0009074">
    <property type="term" value="P:aromatic amino acid family catabolic process"/>
    <property type="evidence" value="ECO:0007669"/>
    <property type="project" value="EnsemblFungi"/>
</dbReference>
<gene>
    <name evidence="5" type="ordered locus">PAS_chr3_0503</name>
</gene>
<dbReference type="GO" id="GO:0008270">
    <property type="term" value="F:zinc ion binding"/>
    <property type="evidence" value="ECO:0007669"/>
    <property type="project" value="InterPro"/>
</dbReference>
<feature type="compositionally biased region" description="Basic and acidic residues" evidence="3">
    <location>
        <begin position="73"/>
        <end position="90"/>
    </location>
</feature>
<evidence type="ECO:0000256" key="2">
    <source>
        <dbReference type="ARBA" id="ARBA00023242"/>
    </source>
</evidence>
<dbReference type="InterPro" id="IPR007219">
    <property type="entry name" value="XnlR_reg_dom"/>
</dbReference>
<dbReference type="eggNOG" id="ENOG502QQTI">
    <property type="taxonomic scope" value="Eukaryota"/>
</dbReference>
<dbReference type="FunCoup" id="C4R4R4">
    <property type="interactions" value="331"/>
</dbReference>
<dbReference type="OrthoDB" id="2262349at2759"/>
<dbReference type="InterPro" id="IPR036864">
    <property type="entry name" value="Zn2-C6_fun-type_DNA-bd_sf"/>
</dbReference>
<dbReference type="SUPFAM" id="SSF57701">
    <property type="entry name" value="Zn2/Cys6 DNA-binding domain"/>
    <property type="match status" value="1"/>
</dbReference>
<dbReference type="SMART" id="SM00066">
    <property type="entry name" value="GAL4"/>
    <property type="match status" value="1"/>
</dbReference>
<feature type="compositionally biased region" description="Low complexity" evidence="3">
    <location>
        <begin position="233"/>
        <end position="243"/>
    </location>
</feature>
<accession>C4R4R4</accession>
<evidence type="ECO:0000313" key="5">
    <source>
        <dbReference type="EMBL" id="CAY70550.1"/>
    </source>
</evidence>
<dbReference type="PANTHER" id="PTHR31644:SF2">
    <property type="entry name" value="TRANSCRIPTIONAL ACTIVATOR ARO80-RELATED"/>
    <property type="match status" value="1"/>
</dbReference>
<feature type="compositionally biased region" description="Basic and acidic residues" evidence="3">
    <location>
        <begin position="829"/>
        <end position="839"/>
    </location>
</feature>
<dbReference type="PANTHER" id="PTHR31644">
    <property type="entry name" value="TRANSCRIPTIONAL ACTIVATOR ARO80-RELATED"/>
    <property type="match status" value="1"/>
</dbReference>
<keyword evidence="2" id="KW-0539">Nucleus</keyword>
<evidence type="ECO:0000256" key="3">
    <source>
        <dbReference type="SAM" id="MobiDB-lite"/>
    </source>
</evidence>
<dbReference type="PROSITE" id="PS00463">
    <property type="entry name" value="ZN2_CY6_FUNGAL_1"/>
    <property type="match status" value="1"/>
</dbReference>
<dbReference type="GO" id="GO:0005634">
    <property type="term" value="C:nucleus"/>
    <property type="evidence" value="ECO:0007669"/>
    <property type="project" value="EnsemblFungi"/>
</dbReference>
<dbReference type="HOGENOM" id="CLU_005663_0_0_1"/>
<dbReference type="CDD" id="cd00067">
    <property type="entry name" value="GAL4"/>
    <property type="match status" value="1"/>
</dbReference>
<dbReference type="InParanoid" id="C4R4R4"/>
<dbReference type="Pfam" id="PF00172">
    <property type="entry name" value="Zn_clus"/>
    <property type="match status" value="1"/>
</dbReference>
<evidence type="ECO:0000259" key="4">
    <source>
        <dbReference type="PROSITE" id="PS50048"/>
    </source>
</evidence>
<dbReference type="GO" id="GO:0045944">
    <property type="term" value="P:positive regulation of transcription by RNA polymerase II"/>
    <property type="evidence" value="ECO:0007669"/>
    <property type="project" value="EnsemblFungi"/>
</dbReference>
<sequence length="909" mass="103558">MPGTYKFRRSYKACLNCKIRKVKCDLGPLDNQNEPPCAKCRREKKECVFPESRNRKRRSVVENQDQEYNQELYPHEKSRRTSQEASESHKYTSSNLGHPGPVFPPPSNINNLLNNSERNHYENHPPPMSQRLTVPSVTHNRKLKDDSNSSSTSELNNLDFKTSQGTMVFLASAAGEIARADERDHIDALKRHQQLETSFSQTQNLQQDMHGTRGESTSNQSADERHTMPPLESSSSVRPKPSSTLADIDYIGPTKVLTETQARRLISLFFNTMHPFFPHIPSEMHSADCLAGYPILLCAILTISARYHKLDENDDASSSNNIQVHEQLWVYCQRLISQTVWAEASTRSIGTVFAFLLFTEWNPRAIHWRWSDYANSDTGELAPLKEVVLAAEEGGSVTGLDAMRRSDRMAWMLIGSSVRLAQDMGFVEHDSGVFLATHIAEINTAMNINRRSMLTSSLHEIDILDHDSQDPSFENEPLDLVVIKEKQKRNMVNPDDDRPNSQPVTNHLKFTKMQMAKLELLQITSICYESLYGKDPKFSGLDKHQNLALLDILSPLLESWYRRYHRLLVPSSPSYLAHNNPRKQFLNQSPEFYAELAILLDRESLIFDYYYAKLYIFSLALSPEISKSSISSRKQKQMKLDDIAKSSKYVEMAFNAAKEMLSVTHRTHKLRILRFMPVRWLTRIVRAVAFVVKCYLTLTSPVPIAPREFNPSNILHDAVNSFNGSKTDDTSSNYQSAMFSVIPLDEIIAVIQRAAISLREASPDELHLCTRYSTILMYLCTQMKARNKNNGKVIDYEAEIQNAYKDAEKVRQSGLDSPANGLSPYASERSSKQKDHHYNLTEPINSPSQENTYDDNFSQMMNPSETVFNWFSNNDFGVGLEFVDAWTQELEQDYLQKISENPGNSAGNS</sequence>
<evidence type="ECO:0000313" key="6">
    <source>
        <dbReference type="Proteomes" id="UP000000314"/>
    </source>
</evidence>
<organism evidence="5 6">
    <name type="scientific">Komagataella phaffii (strain GS115 / ATCC 20864)</name>
    <name type="common">Yeast</name>
    <name type="synonym">Pichia pastoris</name>
    <dbReference type="NCBI Taxonomy" id="644223"/>
    <lineage>
        <taxon>Eukaryota</taxon>
        <taxon>Fungi</taxon>
        <taxon>Dikarya</taxon>
        <taxon>Ascomycota</taxon>
        <taxon>Saccharomycotina</taxon>
        <taxon>Pichiomycetes</taxon>
        <taxon>Pichiales</taxon>
        <taxon>Pichiaceae</taxon>
        <taxon>Komagataella</taxon>
    </lineage>
</organism>
<dbReference type="PROSITE" id="PS50048">
    <property type="entry name" value="ZN2_CY6_FUNGAL_2"/>
    <property type="match status" value="1"/>
</dbReference>
<dbReference type="SMART" id="SM00906">
    <property type="entry name" value="Fungal_trans"/>
    <property type="match status" value="1"/>
</dbReference>
<dbReference type="GO" id="GO:0006351">
    <property type="term" value="P:DNA-templated transcription"/>
    <property type="evidence" value="ECO:0007669"/>
    <property type="project" value="InterPro"/>
</dbReference>
<dbReference type="OMA" id="IWAEAST"/>
<dbReference type="InterPro" id="IPR001138">
    <property type="entry name" value="Zn2Cys6_DnaBD"/>
</dbReference>
<reference evidence="5 6" key="1">
    <citation type="journal article" date="2009" name="Nat. Biotechnol.">
        <title>Genome sequence of the recombinant protein production host Pichia pastoris.</title>
        <authorList>
            <person name="De Schutter K."/>
            <person name="Lin Y.C."/>
            <person name="Tiels P."/>
            <person name="Van Hecke A."/>
            <person name="Glinka S."/>
            <person name="Weber-Lehmann J."/>
            <person name="Rouze P."/>
            <person name="Van de Peer Y."/>
            <person name="Callewaert N."/>
        </authorList>
    </citation>
    <scope>NUCLEOTIDE SEQUENCE [LARGE SCALE GENOMIC DNA]</scope>
    <source>
        <strain evidence="6">GS115 / ATCC 20864</strain>
    </source>
</reference>
<dbReference type="InterPro" id="IPR052780">
    <property type="entry name" value="AAA_Catabolism_Regulators"/>
</dbReference>
<feature type="compositionally biased region" description="Polar residues" evidence="3">
    <location>
        <begin position="196"/>
        <end position="221"/>
    </location>
</feature>
<dbReference type="STRING" id="644223.C4R4R4"/>
<dbReference type="EMBL" id="FN392321">
    <property type="protein sequence ID" value="CAY70550.1"/>
    <property type="molecule type" value="Genomic_DNA"/>
</dbReference>
<feature type="region of interest" description="Disordered" evidence="3">
    <location>
        <begin position="196"/>
        <end position="244"/>
    </location>
</feature>
<dbReference type="GeneID" id="8199871"/>
<feature type="region of interest" description="Disordered" evidence="3">
    <location>
        <begin position="810"/>
        <end position="851"/>
    </location>
</feature>
<dbReference type="GO" id="GO:0000981">
    <property type="term" value="F:DNA-binding transcription factor activity, RNA polymerase II-specific"/>
    <property type="evidence" value="ECO:0007669"/>
    <property type="project" value="EnsemblFungi"/>
</dbReference>